<dbReference type="EMBL" id="CP115667">
    <property type="protein sequence ID" value="WBW49564.1"/>
    <property type="molecule type" value="Genomic_DNA"/>
</dbReference>
<proteinExistence type="predicted"/>
<evidence type="ECO:0000313" key="1">
    <source>
        <dbReference type="EMBL" id="WBW49564.1"/>
    </source>
</evidence>
<gene>
    <name evidence="1" type="ORF">O6R05_06090</name>
</gene>
<sequence length="82" mass="9456">MTKTPKIGNQNPTQSIILPYRTSRYRDAIVLYEKAQRTAQPWQVQLLKHILAINADGLWTHTKSESSAWRSSLFNLLMVLIC</sequence>
<protein>
    <submittedName>
        <fullName evidence="1">Uncharacterized protein</fullName>
    </submittedName>
</protein>
<accession>A0ABY7QRZ4</accession>
<keyword evidence="2" id="KW-1185">Reference proteome</keyword>
<organism evidence="1 2">
    <name type="scientific">Peptoniphilus equinus</name>
    <dbReference type="NCBI Taxonomy" id="3016343"/>
    <lineage>
        <taxon>Bacteria</taxon>
        <taxon>Bacillati</taxon>
        <taxon>Bacillota</taxon>
        <taxon>Tissierellia</taxon>
        <taxon>Tissierellales</taxon>
        <taxon>Peptoniphilaceae</taxon>
        <taxon>Peptoniphilus</taxon>
    </lineage>
</organism>
<dbReference type="Proteomes" id="UP001210339">
    <property type="component" value="Chromosome"/>
</dbReference>
<dbReference type="RefSeq" id="WP_271191096.1">
    <property type="nucleotide sequence ID" value="NZ_CP115667.1"/>
</dbReference>
<reference evidence="1 2" key="1">
    <citation type="submission" date="2023-01" db="EMBL/GenBank/DDBJ databases">
        <authorList>
            <person name="Lee S.H."/>
            <person name="Jung H.S."/>
            <person name="Yun J.U."/>
        </authorList>
    </citation>
    <scope>NUCLEOTIDE SEQUENCE [LARGE SCALE GENOMIC DNA]</scope>
    <source>
        <strain evidence="1 2">CBA3646</strain>
    </source>
</reference>
<name>A0ABY7QRZ4_9FIRM</name>
<evidence type="ECO:0000313" key="2">
    <source>
        <dbReference type="Proteomes" id="UP001210339"/>
    </source>
</evidence>